<keyword evidence="2" id="KW-0677">Repeat</keyword>
<dbReference type="PANTHER" id="PTHR10039:SF17">
    <property type="entry name" value="FUNGAL STAND N-TERMINAL GOODBYE DOMAIN-CONTAINING PROTEIN-RELATED"/>
    <property type="match status" value="1"/>
</dbReference>
<dbReference type="SUPFAM" id="SSF52540">
    <property type="entry name" value="P-loop containing nucleoside triphosphate hydrolases"/>
    <property type="match status" value="1"/>
</dbReference>
<evidence type="ECO:0000256" key="1">
    <source>
        <dbReference type="ARBA" id="ARBA00007920"/>
    </source>
</evidence>
<dbReference type="Gene3D" id="3.40.50.1820">
    <property type="entry name" value="alpha/beta hydrolase"/>
    <property type="match status" value="1"/>
</dbReference>
<dbReference type="PROSITE" id="PS50297">
    <property type="entry name" value="ANK_REP_REGION"/>
    <property type="match status" value="1"/>
</dbReference>
<dbReference type="PANTHER" id="PTHR10039">
    <property type="entry name" value="AMELOGENIN"/>
    <property type="match status" value="1"/>
</dbReference>
<evidence type="ECO:0000313" key="8">
    <source>
        <dbReference type="Proteomes" id="UP001412239"/>
    </source>
</evidence>
<proteinExistence type="inferred from homology"/>
<evidence type="ECO:0000259" key="6">
    <source>
        <dbReference type="Pfam" id="PF24883"/>
    </source>
</evidence>
<gene>
    <name evidence="7" type="ORF">GSTUAT00008089001</name>
</gene>
<dbReference type="InterPro" id="IPR056884">
    <property type="entry name" value="NPHP3-like_N"/>
</dbReference>
<feature type="domain" description="DUF676" evidence="5">
    <location>
        <begin position="14"/>
        <end position="85"/>
    </location>
</feature>
<dbReference type="Gene3D" id="1.25.40.20">
    <property type="entry name" value="Ankyrin repeat-containing domain"/>
    <property type="match status" value="1"/>
</dbReference>
<evidence type="ECO:0000256" key="2">
    <source>
        <dbReference type="ARBA" id="ARBA00022737"/>
    </source>
</evidence>
<comment type="similarity">
    <text evidence="1">Belongs to the putative lipase ROG1 family.</text>
</comment>
<feature type="domain" description="Nephrocystin 3-like N-terminal" evidence="6">
    <location>
        <begin position="234"/>
        <end position="382"/>
    </location>
</feature>
<dbReference type="InterPro" id="IPR029058">
    <property type="entry name" value="AB_hydrolase_fold"/>
</dbReference>
<sequence length="865" mass="97305">MPEFYYLLDAPVKSIAECGEELLREVEHFRQTAHEKKRPIIFIGHSFGGIIIKKAIVIALSRPNYKSYLPIAAATKGIVFLGTPHDGSPSSYVGQLLVRCGFYMGSSSGIMDSLGHHSDELRDLHSEFGMVYDKEKICFYEAYPTRMFGLPIPLLVVPKDSATFGMHGEILTTDHSGLNKYSDATDTNYLTIVRALRGMIEKDKAAADIEDCLAHLKPADYKAMLTKVREPLENTCNWIEPELDQFLRQGTPSGGLIISGGPGTGKSVLARFVIEYLRKKKVSVSYFLFKDEVQQKTTAQAALATLIVQILRENTDLYPLIREFHLERRAINQDWTLELLWQAFAILISHRSLSTIFVLDALDECEGSSQIKLLEKFSERDNHFASHFITITRPLDQFPMHIYRQIDLNNRDEVCNSVKILINTEVEAYFQSTTFTQSTRDAVRAHLCEHAGTMFVWVVLVIKHLNRFKRSSPVKLLTELRSLPVKLLEIYEELFTRYLQDYGPSIKKMLPWILYARRPLKVSEVEEAFAVQDFKDRGETEEEVWDAEKWKPSDLKGELKERFGALVIITDHTSEIRLIHQSLRGALLDPRDPPTKLAQICKPPNEEHAEIASVCLEYLALPQFGSLKSLDIGPSGFQYQTRTGFRKQGPFLEYAAQNWPYHARQAGSDNPVVLRHFKHLSTCPGENIDLAKQVWSLSRNVRFSLGDSPVMLASSVGLEQLSIALVNDGADINQLTGDKILLDRQIPVNDAGIYGFTPLHHAASQKHPDVVQALLDANADPTIKDAKGHTPLEVLSSRSFFARTGSSHTNESQIVQLLDQAIEKWKETQRATALEGEEKAVKSDGSILENSTDDTHTRGGAGQEG</sequence>
<evidence type="ECO:0000256" key="4">
    <source>
        <dbReference type="SAM" id="MobiDB-lite"/>
    </source>
</evidence>
<dbReference type="Pfam" id="PF13857">
    <property type="entry name" value="Ank_5"/>
    <property type="match status" value="1"/>
</dbReference>
<dbReference type="InterPro" id="IPR027417">
    <property type="entry name" value="P-loop_NTPase"/>
</dbReference>
<dbReference type="Pfam" id="PF24883">
    <property type="entry name" value="NPHP3_N"/>
    <property type="match status" value="1"/>
</dbReference>
<evidence type="ECO:0000256" key="3">
    <source>
        <dbReference type="PROSITE-ProRule" id="PRU00023"/>
    </source>
</evidence>
<dbReference type="InterPro" id="IPR007751">
    <property type="entry name" value="DUF676_lipase-like"/>
</dbReference>
<reference evidence="7" key="1">
    <citation type="submission" date="2015-10" db="EMBL/GenBank/DDBJ databases">
        <authorList>
            <person name="Regsiter A."/>
            <person name="william w."/>
        </authorList>
    </citation>
    <scope>NUCLEOTIDE SEQUENCE</scope>
    <source>
        <strain evidence="7">Montdore</strain>
    </source>
</reference>
<dbReference type="PROSITE" id="PS50088">
    <property type="entry name" value="ANK_REPEAT"/>
    <property type="match status" value="1"/>
</dbReference>
<name>A0A292PMV2_9PEZI</name>
<keyword evidence="8" id="KW-1185">Reference proteome</keyword>
<dbReference type="Gene3D" id="3.40.50.300">
    <property type="entry name" value="P-loop containing nucleotide triphosphate hydrolases"/>
    <property type="match status" value="1"/>
</dbReference>
<dbReference type="Pfam" id="PF05057">
    <property type="entry name" value="DUF676"/>
    <property type="match status" value="1"/>
</dbReference>
<accession>A0A292PMV2</accession>
<organism evidence="7 8">
    <name type="scientific">Tuber aestivum</name>
    <name type="common">summer truffle</name>
    <dbReference type="NCBI Taxonomy" id="59557"/>
    <lineage>
        <taxon>Eukaryota</taxon>
        <taxon>Fungi</taxon>
        <taxon>Dikarya</taxon>
        <taxon>Ascomycota</taxon>
        <taxon>Pezizomycotina</taxon>
        <taxon>Pezizomycetes</taxon>
        <taxon>Pezizales</taxon>
        <taxon>Tuberaceae</taxon>
        <taxon>Tuber</taxon>
    </lineage>
</organism>
<evidence type="ECO:0000259" key="5">
    <source>
        <dbReference type="Pfam" id="PF05057"/>
    </source>
</evidence>
<keyword evidence="3" id="KW-0040">ANK repeat</keyword>
<evidence type="ECO:0000313" key="7">
    <source>
        <dbReference type="EMBL" id="CUS07813.1"/>
    </source>
</evidence>
<protein>
    <submittedName>
        <fullName evidence="7">Uncharacterized protein</fullName>
    </submittedName>
</protein>
<dbReference type="AlphaFoldDB" id="A0A292PMV2"/>
<dbReference type="SMART" id="SM00248">
    <property type="entry name" value="ANK"/>
    <property type="match status" value="2"/>
</dbReference>
<dbReference type="EMBL" id="LN891174">
    <property type="protein sequence ID" value="CUS07813.1"/>
    <property type="molecule type" value="Genomic_DNA"/>
</dbReference>
<dbReference type="SUPFAM" id="SSF48403">
    <property type="entry name" value="Ankyrin repeat"/>
    <property type="match status" value="1"/>
</dbReference>
<dbReference type="InterPro" id="IPR002110">
    <property type="entry name" value="Ankyrin_rpt"/>
</dbReference>
<feature type="repeat" description="ANK" evidence="3">
    <location>
        <begin position="754"/>
        <end position="786"/>
    </location>
</feature>
<feature type="region of interest" description="Disordered" evidence="4">
    <location>
        <begin position="829"/>
        <end position="865"/>
    </location>
</feature>
<dbReference type="Proteomes" id="UP001412239">
    <property type="component" value="Unassembled WGS sequence"/>
</dbReference>
<dbReference type="SUPFAM" id="SSF53474">
    <property type="entry name" value="alpha/beta-Hydrolases"/>
    <property type="match status" value="1"/>
</dbReference>
<dbReference type="InterPro" id="IPR036770">
    <property type="entry name" value="Ankyrin_rpt-contain_sf"/>
</dbReference>